<dbReference type="Proteomes" id="UP000003560">
    <property type="component" value="Unassembled WGS sequence"/>
</dbReference>
<dbReference type="EMBL" id="ABXJ01000061">
    <property type="protein sequence ID" value="EEA90705.1"/>
    <property type="molecule type" value="Genomic_DNA"/>
</dbReference>
<evidence type="ECO:0000313" key="1">
    <source>
        <dbReference type="EMBL" id="EEA90705.1"/>
    </source>
</evidence>
<sequence>MTAIGGSVENIIRIDLETYSSVTPVSPFSILNYWVIGQANTTVSGLRLMVWVKP</sequence>
<dbReference type="HOGENOM" id="CLU_198130_0_0_11"/>
<protein>
    <submittedName>
        <fullName evidence="1">Uncharacterized protein</fullName>
    </submittedName>
</protein>
<gene>
    <name evidence="1" type="ORF">COLSTE_01093</name>
</gene>
<organism evidence="1 2">
    <name type="scientific">Collinsella stercoris DSM 13279</name>
    <dbReference type="NCBI Taxonomy" id="445975"/>
    <lineage>
        <taxon>Bacteria</taxon>
        <taxon>Bacillati</taxon>
        <taxon>Actinomycetota</taxon>
        <taxon>Coriobacteriia</taxon>
        <taxon>Coriobacteriales</taxon>
        <taxon>Coriobacteriaceae</taxon>
        <taxon>Collinsella</taxon>
    </lineage>
</organism>
<accession>B6GAJ3</accession>
<name>B6GAJ3_9ACTN</name>
<reference evidence="1 2" key="2">
    <citation type="submission" date="2008-10" db="EMBL/GenBank/DDBJ databases">
        <authorList>
            <person name="Fulton L."/>
            <person name="Clifton S."/>
            <person name="Fulton B."/>
            <person name="Xu J."/>
            <person name="Minx P."/>
            <person name="Pepin K.H."/>
            <person name="Johnson M."/>
            <person name="Thiruvilangam P."/>
            <person name="Bhonagiri V."/>
            <person name="Nash W.E."/>
            <person name="Mardis E.R."/>
            <person name="Wilson R.K."/>
        </authorList>
    </citation>
    <scope>NUCLEOTIDE SEQUENCE [LARGE SCALE GENOMIC DNA]</scope>
    <source>
        <strain evidence="1 2">DSM 13279</strain>
    </source>
</reference>
<reference evidence="1 2" key="1">
    <citation type="submission" date="2008-10" db="EMBL/GenBank/DDBJ databases">
        <title>Draft genome sequence of Collinsella stercoris (DSM 13279).</title>
        <authorList>
            <person name="Sudarsanam P."/>
            <person name="Ley R."/>
            <person name="Guruge J."/>
            <person name="Turnbaugh P.J."/>
            <person name="Mahowald M."/>
            <person name="Liep D."/>
            <person name="Gordon J."/>
        </authorList>
    </citation>
    <scope>NUCLEOTIDE SEQUENCE [LARGE SCALE GENOMIC DNA]</scope>
    <source>
        <strain evidence="1 2">DSM 13279</strain>
    </source>
</reference>
<comment type="caution">
    <text evidence="1">The sequence shown here is derived from an EMBL/GenBank/DDBJ whole genome shotgun (WGS) entry which is preliminary data.</text>
</comment>
<dbReference type="AlphaFoldDB" id="B6GAJ3"/>
<proteinExistence type="predicted"/>
<evidence type="ECO:0000313" key="2">
    <source>
        <dbReference type="Proteomes" id="UP000003560"/>
    </source>
</evidence>
<keyword evidence="2" id="KW-1185">Reference proteome</keyword>
<dbReference type="STRING" id="445975.COLSTE_01093"/>